<dbReference type="RefSeq" id="WP_076453583.1">
    <property type="nucleotide sequence ID" value="NZ_FTOB01000001.1"/>
</dbReference>
<evidence type="ECO:0000256" key="1">
    <source>
        <dbReference type="SAM" id="SignalP"/>
    </source>
</evidence>
<reference evidence="3 4" key="1">
    <citation type="submission" date="2017-01" db="EMBL/GenBank/DDBJ databases">
        <authorList>
            <person name="Varghese N."/>
            <person name="Submissions S."/>
        </authorList>
    </citation>
    <scope>NUCLEOTIDE SEQUENCE [LARGE SCALE GENOMIC DNA]</scope>
    <source>
        <strain evidence="3 4">DSM 2061</strain>
    </source>
</reference>
<protein>
    <submittedName>
        <fullName evidence="3">Rhodanese-related sulfurtransferase</fullName>
    </submittedName>
</protein>
<dbReference type="Pfam" id="PF00581">
    <property type="entry name" value="Rhodanese"/>
    <property type="match status" value="1"/>
</dbReference>
<dbReference type="PROSITE" id="PS50206">
    <property type="entry name" value="RHODANESE_3"/>
    <property type="match status" value="1"/>
</dbReference>
<comment type="caution">
    <text evidence="3">The sequence shown here is derived from an EMBL/GenBank/DDBJ whole genome shotgun (WGS) entry which is preliminary data.</text>
</comment>
<evidence type="ECO:0000259" key="2">
    <source>
        <dbReference type="PROSITE" id="PS50206"/>
    </source>
</evidence>
<keyword evidence="1" id="KW-0732">Signal</keyword>
<feature type="chain" id="PRO_5046957088" evidence="1">
    <location>
        <begin position="20"/>
        <end position="165"/>
    </location>
</feature>
<proteinExistence type="predicted"/>
<evidence type="ECO:0000313" key="4">
    <source>
        <dbReference type="Proteomes" id="UP000185728"/>
    </source>
</evidence>
<sequence>MKTTLNVFLFLWLTSISFAQSKIDKTLKKLNEASVDYIHADSLKNASNAVLLDAREKSEYEVSHLKNAIWVGYDTFELDSIVQKIKNKNSEIVVYCSIGVRSEDIGEKLQQAGYTKVKNLYGGIFEWKNRGNPVFDSSGNETEQVHAFNKQWGKLLKNGQKVYGP</sequence>
<dbReference type="SUPFAM" id="SSF52821">
    <property type="entry name" value="Rhodanese/Cell cycle control phosphatase"/>
    <property type="match status" value="1"/>
</dbReference>
<gene>
    <name evidence="3" type="ORF">SAMN05421766_101772</name>
</gene>
<dbReference type="NCBIfam" id="NF045521">
    <property type="entry name" value="rhoda_near_glyco"/>
    <property type="match status" value="1"/>
</dbReference>
<dbReference type="InterPro" id="IPR050229">
    <property type="entry name" value="GlpE_sulfurtransferase"/>
</dbReference>
<dbReference type="EMBL" id="FTOB01000001">
    <property type="protein sequence ID" value="SIS41962.1"/>
    <property type="molecule type" value="Genomic_DNA"/>
</dbReference>
<organism evidence="3 4">
    <name type="scientific">Zobellia uliginosa</name>
    <dbReference type="NCBI Taxonomy" id="143224"/>
    <lineage>
        <taxon>Bacteria</taxon>
        <taxon>Pseudomonadati</taxon>
        <taxon>Bacteroidota</taxon>
        <taxon>Flavobacteriia</taxon>
        <taxon>Flavobacteriales</taxon>
        <taxon>Flavobacteriaceae</taxon>
        <taxon>Zobellia</taxon>
    </lineage>
</organism>
<keyword evidence="4" id="KW-1185">Reference proteome</keyword>
<dbReference type="Proteomes" id="UP000185728">
    <property type="component" value="Unassembled WGS sequence"/>
</dbReference>
<dbReference type="PANTHER" id="PTHR43031">
    <property type="entry name" value="FAD-DEPENDENT OXIDOREDUCTASE"/>
    <property type="match status" value="1"/>
</dbReference>
<dbReference type="PANTHER" id="PTHR43031:SF1">
    <property type="entry name" value="PYRIDINE NUCLEOTIDE-DISULPHIDE OXIDOREDUCTASE"/>
    <property type="match status" value="1"/>
</dbReference>
<dbReference type="Gene3D" id="3.40.250.10">
    <property type="entry name" value="Rhodanese-like domain"/>
    <property type="match status" value="1"/>
</dbReference>
<dbReference type="InterPro" id="IPR036873">
    <property type="entry name" value="Rhodanese-like_dom_sf"/>
</dbReference>
<dbReference type="SMART" id="SM00450">
    <property type="entry name" value="RHOD"/>
    <property type="match status" value="1"/>
</dbReference>
<name>A0ABY1KN81_9FLAO</name>
<feature type="signal peptide" evidence="1">
    <location>
        <begin position="1"/>
        <end position="19"/>
    </location>
</feature>
<accession>A0ABY1KN81</accession>
<evidence type="ECO:0000313" key="3">
    <source>
        <dbReference type="EMBL" id="SIS41962.1"/>
    </source>
</evidence>
<dbReference type="CDD" id="cd00158">
    <property type="entry name" value="RHOD"/>
    <property type="match status" value="1"/>
</dbReference>
<feature type="domain" description="Rhodanese" evidence="2">
    <location>
        <begin position="45"/>
        <end position="136"/>
    </location>
</feature>
<dbReference type="InterPro" id="IPR001763">
    <property type="entry name" value="Rhodanese-like_dom"/>
</dbReference>